<dbReference type="Pfam" id="PF23598">
    <property type="entry name" value="LRR_14"/>
    <property type="match status" value="1"/>
</dbReference>
<dbReference type="PROSITE" id="PS50163">
    <property type="entry name" value="RECA_3"/>
    <property type="match status" value="1"/>
</dbReference>
<dbReference type="Gene3D" id="1.10.10.10">
    <property type="entry name" value="Winged helix-like DNA-binding domain superfamily/Winged helix DNA-binding domain"/>
    <property type="match status" value="1"/>
</dbReference>
<dbReference type="InterPro" id="IPR032675">
    <property type="entry name" value="LRR_dom_sf"/>
</dbReference>
<protein>
    <recommendedName>
        <fullName evidence="5">RecA family profile 2 domain-containing protein</fullName>
    </recommendedName>
</protein>
<dbReference type="Pfam" id="PF00931">
    <property type="entry name" value="NB-ARC"/>
    <property type="match status" value="1"/>
</dbReference>
<accession>A0A7N2M1N5</accession>
<dbReference type="InterPro" id="IPR036388">
    <property type="entry name" value="WH-like_DNA-bd_sf"/>
</dbReference>
<evidence type="ECO:0000313" key="7">
    <source>
        <dbReference type="Proteomes" id="UP000594261"/>
    </source>
</evidence>
<evidence type="ECO:0000256" key="4">
    <source>
        <dbReference type="ARBA" id="ARBA00022840"/>
    </source>
</evidence>
<organism evidence="6 7">
    <name type="scientific">Quercus lobata</name>
    <name type="common">Valley oak</name>
    <dbReference type="NCBI Taxonomy" id="97700"/>
    <lineage>
        <taxon>Eukaryota</taxon>
        <taxon>Viridiplantae</taxon>
        <taxon>Streptophyta</taxon>
        <taxon>Embryophyta</taxon>
        <taxon>Tracheophyta</taxon>
        <taxon>Spermatophyta</taxon>
        <taxon>Magnoliopsida</taxon>
        <taxon>eudicotyledons</taxon>
        <taxon>Gunneridae</taxon>
        <taxon>Pentapetalae</taxon>
        <taxon>rosids</taxon>
        <taxon>fabids</taxon>
        <taxon>Fagales</taxon>
        <taxon>Fagaceae</taxon>
        <taxon>Quercus</taxon>
    </lineage>
</organism>
<dbReference type="InterPro" id="IPR055414">
    <property type="entry name" value="LRR_R13L4/SHOC2-like"/>
</dbReference>
<dbReference type="GO" id="GO:0006952">
    <property type="term" value="P:defense response"/>
    <property type="evidence" value="ECO:0007669"/>
    <property type="project" value="UniProtKB-KW"/>
</dbReference>
<evidence type="ECO:0000256" key="3">
    <source>
        <dbReference type="ARBA" id="ARBA00022821"/>
    </source>
</evidence>
<feature type="domain" description="RecA family profile 2" evidence="5">
    <location>
        <begin position="1153"/>
        <end position="1191"/>
    </location>
</feature>
<name>A0A7N2M1N5_QUELO</name>
<dbReference type="PANTHER" id="PTHR36766:SF61">
    <property type="entry name" value="NB-ARC DOMAIN DISEASE RESISTANCE PROTEIN"/>
    <property type="match status" value="1"/>
</dbReference>
<dbReference type="Pfam" id="PF00154">
    <property type="entry name" value="RecA_N"/>
    <property type="match status" value="1"/>
</dbReference>
<evidence type="ECO:0000313" key="6">
    <source>
        <dbReference type="EnsemblPlants" id="QL07p004092:mrna"/>
    </source>
</evidence>
<dbReference type="SUPFAM" id="SSF52058">
    <property type="entry name" value="L domain-like"/>
    <property type="match status" value="1"/>
</dbReference>
<dbReference type="GO" id="GO:0051707">
    <property type="term" value="P:response to other organism"/>
    <property type="evidence" value="ECO:0007669"/>
    <property type="project" value="UniProtKB-ARBA"/>
</dbReference>
<dbReference type="InterPro" id="IPR002182">
    <property type="entry name" value="NB-ARC"/>
</dbReference>
<keyword evidence="1" id="KW-0677">Repeat</keyword>
<dbReference type="Pfam" id="PF18052">
    <property type="entry name" value="Rx_N"/>
    <property type="match status" value="1"/>
</dbReference>
<keyword evidence="2" id="KW-0547">Nucleotide-binding</keyword>
<keyword evidence="7" id="KW-1185">Reference proteome</keyword>
<sequence length="1208" mass="138739">MTELVSSVAEKVTEKLGSIAYQEINLALGVESDLKNLELTMSAIQAKLLDAEERQAKERGLSLWLGELKDVLYDAVDVLDEFECEALRKQVVKTYGSTGKKVRCFFSCSNPLAFHFKMGNRMKEIRERLEGIKKLSDQYNLQKRQPNDKHIVVRETHSFILDSDVIGREKDEQEIIDLLMQPGDDGNVSGIPIVGIGGMGKTTLAQIVYNDQMVKRNFHHRVWVCVSEDFDVKRLAKEIFKSVARENSENMHVDENMRLDEVQASLRNVLKGKKFLIVLDDVWNEDPSEWNDLKMLLIEGAKGSKIIVTTRSHKVASVMTLGSIHELKGLPEQDCLRLFLKWGFEKGKDKQYPKLVEIGKDIVEKCRCVPLAVKTLGSLLYSKIEERDWISIRDNEIWKLEQKEKDILLALRLSYNKLPSYLKQCFAYCSLYRKDYRYTNGDLIWCWMANGLLQKSNKSTEELEDIGEQYLKELLSQSFFQDVNNEGNIFWSFKMHDLLHALSLYVAQNDYCLIEDTNNANKFEKARHASILDHKLGVDATITLLHKLSNNMQTINFSFKYWQDESPGININESLVKTCIMRFKHLHLLNLRYSKLDTLSSSIGTLKHLRYLNLQGNRNIKKLPDSICDLQNLETLIFSWCEEIEELPRDIRNMVSLRCFEITTRQTRLPTNGIECICSLRHLVFYKCYKLECFHEGIQRLTALRSLGFFGFGSLISLPQGMKHLTALESLVISGCEKLNLMEGDDYPTRLRELSVWGLPQLVSLPQWLKGFANTLQFLDIYGCENLAVFPEWLPDLYSLRKLQIRRCRKLSSLSEGMDSFTALRELKIVGCPKLRRDYEREVGKDWGKMVKFTWEYECFWEIVLSEKGMFLVLKIATTYQFNHNMHSCSTENFSFLLWIQRKRTSVRRTSIWTDPTKGTDPRQMNLIEGDTRSGIEYMRTVQLTDDFLASSVGVVWYEYVRTVQFTDDFLASSLHFINNEDQEALGYKTLRRKDAVASFRENKASVTFCICSPYGQIVLSEKGCSLCLKLPRLINSTITCTHAARKVSAFSSEFSEFECDKLLDDITATKKDTALCLALSRLASDFGYCAYLDKENAMDPSLVESMGINIENLLISCPISAENLLSVVNTLTRSGAVDVFVVDSVRSSPKSGQGFGLVDEVTCGGNSLKFYAFVRMKMMRIGLLKTEDRVYLLSRLIIRSIDEQKCF</sequence>
<dbReference type="InterPro" id="IPR049428">
    <property type="entry name" value="RecA-like_N"/>
</dbReference>
<dbReference type="AlphaFoldDB" id="A0A7N2M1N5"/>
<dbReference type="GO" id="GO:0005524">
    <property type="term" value="F:ATP binding"/>
    <property type="evidence" value="ECO:0007669"/>
    <property type="project" value="UniProtKB-KW"/>
</dbReference>
<evidence type="ECO:0000256" key="1">
    <source>
        <dbReference type="ARBA" id="ARBA00022737"/>
    </source>
</evidence>
<dbReference type="FunFam" id="1.10.10.10:FF:000322">
    <property type="entry name" value="Probable disease resistance protein At1g63360"/>
    <property type="match status" value="1"/>
</dbReference>
<dbReference type="InParanoid" id="A0A7N2M1N5"/>
<dbReference type="Proteomes" id="UP000594261">
    <property type="component" value="Chromosome 7"/>
</dbReference>
<dbReference type="Gene3D" id="1.10.8.430">
    <property type="entry name" value="Helical domain of apoptotic protease-activating factors"/>
    <property type="match status" value="1"/>
</dbReference>
<dbReference type="InterPro" id="IPR058922">
    <property type="entry name" value="WHD_DRP"/>
</dbReference>
<dbReference type="PRINTS" id="PR00364">
    <property type="entry name" value="DISEASERSIST"/>
</dbReference>
<dbReference type="SUPFAM" id="SSF52540">
    <property type="entry name" value="P-loop containing nucleoside triphosphate hydrolases"/>
    <property type="match status" value="1"/>
</dbReference>
<dbReference type="InterPro" id="IPR020587">
    <property type="entry name" value="RecA_monomer-monomer_interface"/>
</dbReference>
<dbReference type="GO" id="GO:0043531">
    <property type="term" value="F:ADP binding"/>
    <property type="evidence" value="ECO:0007669"/>
    <property type="project" value="InterPro"/>
</dbReference>
<dbReference type="GO" id="GO:0008094">
    <property type="term" value="F:ATP-dependent activity, acting on DNA"/>
    <property type="evidence" value="ECO:0007669"/>
    <property type="project" value="InterPro"/>
</dbReference>
<dbReference type="GO" id="GO:0006259">
    <property type="term" value="P:DNA metabolic process"/>
    <property type="evidence" value="ECO:0007669"/>
    <property type="project" value="InterPro"/>
</dbReference>
<dbReference type="InterPro" id="IPR027417">
    <property type="entry name" value="P-loop_NTPase"/>
</dbReference>
<dbReference type="PANTHER" id="PTHR36766">
    <property type="entry name" value="PLANT BROAD-SPECTRUM MILDEW RESISTANCE PROTEIN RPW8"/>
    <property type="match status" value="1"/>
</dbReference>
<dbReference type="InterPro" id="IPR041118">
    <property type="entry name" value="Rx_N"/>
</dbReference>
<dbReference type="Gramene" id="QL07p004092:mrna">
    <property type="protein sequence ID" value="QL07p004092:mrna"/>
    <property type="gene ID" value="QL07p004092"/>
</dbReference>
<dbReference type="Gene3D" id="3.40.50.300">
    <property type="entry name" value="P-loop containing nucleotide triphosphate hydrolases"/>
    <property type="match status" value="2"/>
</dbReference>
<dbReference type="Gene3D" id="1.20.5.4130">
    <property type="match status" value="1"/>
</dbReference>
<evidence type="ECO:0000256" key="2">
    <source>
        <dbReference type="ARBA" id="ARBA00022741"/>
    </source>
</evidence>
<dbReference type="Pfam" id="PF23559">
    <property type="entry name" value="WHD_DRP"/>
    <property type="match status" value="1"/>
</dbReference>
<dbReference type="InterPro" id="IPR042197">
    <property type="entry name" value="Apaf_helical"/>
</dbReference>
<keyword evidence="4" id="KW-0067">ATP-binding</keyword>
<proteinExistence type="predicted"/>
<dbReference type="EMBL" id="LRBV02000007">
    <property type="status" value="NOT_ANNOTATED_CDS"/>
    <property type="molecule type" value="Genomic_DNA"/>
</dbReference>
<evidence type="ECO:0000259" key="5">
    <source>
        <dbReference type="PROSITE" id="PS50163"/>
    </source>
</evidence>
<dbReference type="FunFam" id="3.40.50.300:FF:001091">
    <property type="entry name" value="Probable disease resistance protein At1g61300"/>
    <property type="match status" value="1"/>
</dbReference>
<reference evidence="6" key="2">
    <citation type="submission" date="2021-01" db="UniProtKB">
        <authorList>
            <consortium name="EnsemblPlants"/>
        </authorList>
    </citation>
    <scope>IDENTIFICATION</scope>
</reference>
<dbReference type="GO" id="GO:0003677">
    <property type="term" value="F:DNA binding"/>
    <property type="evidence" value="ECO:0007669"/>
    <property type="project" value="InterPro"/>
</dbReference>
<dbReference type="Gene3D" id="3.80.10.10">
    <property type="entry name" value="Ribonuclease Inhibitor"/>
    <property type="match status" value="1"/>
</dbReference>
<dbReference type="EnsemblPlants" id="QL07p004092:mrna">
    <property type="protein sequence ID" value="QL07p004092:mrna"/>
    <property type="gene ID" value="QL07p004092"/>
</dbReference>
<keyword evidence="3" id="KW-0611">Plant defense</keyword>
<reference evidence="6 7" key="1">
    <citation type="journal article" date="2016" name="G3 (Bethesda)">
        <title>First Draft Assembly and Annotation of the Genome of a California Endemic Oak Quercus lobata Nee (Fagaceae).</title>
        <authorList>
            <person name="Sork V.L."/>
            <person name="Fitz-Gibbon S.T."/>
            <person name="Puiu D."/>
            <person name="Crepeau M."/>
            <person name="Gugger P.F."/>
            <person name="Sherman R."/>
            <person name="Stevens K."/>
            <person name="Langley C.H."/>
            <person name="Pellegrini M."/>
            <person name="Salzberg S.L."/>
        </authorList>
    </citation>
    <scope>NUCLEOTIDE SEQUENCE [LARGE SCALE GENOMIC DNA]</scope>
    <source>
        <strain evidence="6 7">cv. SW786</strain>
    </source>
</reference>